<sequence length="211" mass="23539">MADDGTPRDYYDLDAILAENQKLPCTFLFEVPNAGYLEGGSEPHLAKGTTVELPFWIGLKIADPVRFGYVSLEIPKPYTSRVRQALEAASRSVNLRSVGGSAGWFYDVGVMLNDTIDDYPLRRILYETFRDRLLEVMDQSQHASARHEVSDASLSDFIAGMDEWERQLFSAGEASNKAMKAWSESDCTSVKIMSSRRIVTSTRYTEGVSCG</sequence>
<evidence type="ECO:0000256" key="2">
    <source>
        <dbReference type="ARBA" id="ARBA00006343"/>
    </source>
</evidence>
<evidence type="ECO:0000256" key="3">
    <source>
        <dbReference type="ARBA" id="ARBA00015140"/>
    </source>
</evidence>
<dbReference type="InterPro" id="IPR038437">
    <property type="entry name" value="GINS_Psf3_sf"/>
</dbReference>
<reference evidence="9 10" key="1">
    <citation type="journal article" date="2011" name="J. Gen. Appl. Microbiol.">
        <title>Draft genome sequencing of the enigmatic basidiomycete Mixia osmundae.</title>
        <authorList>
            <person name="Nishida H."/>
            <person name="Nagatsuka Y."/>
            <person name="Sugiyama J."/>
        </authorList>
    </citation>
    <scope>NUCLEOTIDE SEQUENCE [LARGE SCALE GENOMIC DNA]</scope>
    <source>
        <strain evidence="10">CBS 9802 / IAM 14324 / JCM 22182 / KY 12970</strain>
    </source>
</reference>
<dbReference type="PANTHER" id="PTHR22768">
    <property type="entry name" value="DNA REPLICATION COMPLEX GINS PROTEIN PSF3"/>
    <property type="match status" value="1"/>
</dbReference>
<gene>
    <name evidence="9" type="primary">Mo02722</name>
    <name evidence="9" type="ORF">E5Q_02722</name>
</gene>
<dbReference type="RefSeq" id="XP_014567900.1">
    <property type="nucleotide sequence ID" value="XM_014712414.1"/>
</dbReference>
<accession>G7DZQ1</accession>
<feature type="domain" description="GINS subunit" evidence="7">
    <location>
        <begin position="79"/>
        <end position="183"/>
    </location>
</feature>
<dbReference type="InterPro" id="IPR021151">
    <property type="entry name" value="GINS_A"/>
</dbReference>
<dbReference type="STRING" id="764103.G7DZQ1"/>
<dbReference type="InterPro" id="IPR036224">
    <property type="entry name" value="GINS_bundle-like_dom_sf"/>
</dbReference>
<dbReference type="OMA" id="IYKEGWR"/>
<dbReference type="GO" id="GO:0000811">
    <property type="term" value="C:GINS complex"/>
    <property type="evidence" value="ECO:0007669"/>
    <property type="project" value="UniProtKB-UniRule"/>
</dbReference>
<protein>
    <recommendedName>
        <fullName evidence="3 6">DNA replication complex GINS protein PSF3</fullName>
    </recommendedName>
</protein>
<dbReference type="HOGENOM" id="CLU_081646_0_1_1"/>
<evidence type="ECO:0000259" key="8">
    <source>
        <dbReference type="Pfam" id="PF22466"/>
    </source>
</evidence>
<dbReference type="Pfam" id="PF22466">
    <property type="entry name" value="PSF3_N"/>
    <property type="match status" value="1"/>
</dbReference>
<dbReference type="Gene3D" id="1.20.58.2050">
    <property type="match status" value="1"/>
</dbReference>
<evidence type="ECO:0000259" key="7">
    <source>
        <dbReference type="Pfam" id="PF05916"/>
    </source>
</evidence>
<organism evidence="9 10">
    <name type="scientific">Mixia osmundae (strain CBS 9802 / IAM 14324 / JCM 22182 / KY 12970)</name>
    <dbReference type="NCBI Taxonomy" id="764103"/>
    <lineage>
        <taxon>Eukaryota</taxon>
        <taxon>Fungi</taxon>
        <taxon>Dikarya</taxon>
        <taxon>Basidiomycota</taxon>
        <taxon>Pucciniomycotina</taxon>
        <taxon>Mixiomycetes</taxon>
        <taxon>Mixiales</taxon>
        <taxon>Mixiaceae</taxon>
        <taxon>Mixia</taxon>
    </lineage>
</organism>
<evidence type="ECO:0000256" key="6">
    <source>
        <dbReference type="RuleBase" id="RU367161"/>
    </source>
</evidence>
<dbReference type="AlphaFoldDB" id="G7DZQ1"/>
<evidence type="ECO:0000256" key="4">
    <source>
        <dbReference type="ARBA" id="ARBA00022705"/>
    </source>
</evidence>
<evidence type="ECO:0000313" key="9">
    <source>
        <dbReference type="EMBL" id="GAA96061.1"/>
    </source>
</evidence>
<dbReference type="InterPro" id="IPR055221">
    <property type="entry name" value="PSF3_N"/>
</dbReference>
<evidence type="ECO:0000313" key="10">
    <source>
        <dbReference type="Proteomes" id="UP000009131"/>
    </source>
</evidence>
<evidence type="ECO:0000256" key="5">
    <source>
        <dbReference type="ARBA" id="ARBA00023242"/>
    </source>
</evidence>
<name>G7DZQ1_MIXOS</name>
<dbReference type="Pfam" id="PF05916">
    <property type="entry name" value="Sld5"/>
    <property type="match status" value="1"/>
</dbReference>
<dbReference type="OrthoDB" id="10251744at2759"/>
<dbReference type="GO" id="GO:1902975">
    <property type="term" value="P:mitotic DNA replication initiation"/>
    <property type="evidence" value="ECO:0007669"/>
    <property type="project" value="TreeGrafter"/>
</dbReference>
<dbReference type="InParanoid" id="G7DZQ1"/>
<keyword evidence="5 6" id="KW-0539">Nucleus</keyword>
<reference evidence="9 10" key="2">
    <citation type="journal article" date="2012" name="Open Biol.">
        <title>Characteristics of nucleosomes and linker DNA regions on the genome of the basidiomycete Mixia osmundae revealed by mono- and dinucleosome mapping.</title>
        <authorList>
            <person name="Nishida H."/>
            <person name="Kondo S."/>
            <person name="Matsumoto T."/>
            <person name="Suzuki Y."/>
            <person name="Yoshikawa H."/>
            <person name="Taylor T.D."/>
            <person name="Sugiyama J."/>
        </authorList>
    </citation>
    <scope>NUCLEOTIDE SEQUENCE [LARGE SCALE GENOMIC DNA]</scope>
    <source>
        <strain evidence="10">CBS 9802 / IAM 14324 / JCM 22182 / KY 12970</strain>
    </source>
</reference>
<dbReference type="SUPFAM" id="SSF160059">
    <property type="entry name" value="PriA/YqbF domain"/>
    <property type="match status" value="1"/>
</dbReference>
<proteinExistence type="inferred from homology"/>
<comment type="similarity">
    <text evidence="2 6">Belongs to the GINS3/PSF3 family.</text>
</comment>
<dbReference type="InterPro" id="IPR010492">
    <property type="entry name" value="GINS_Psf3"/>
</dbReference>
<dbReference type="Proteomes" id="UP000009131">
    <property type="component" value="Unassembled WGS sequence"/>
</dbReference>
<keyword evidence="10" id="KW-1185">Reference proteome</keyword>
<dbReference type="PANTHER" id="PTHR22768:SF0">
    <property type="entry name" value="DNA REPLICATION COMPLEX GINS PROTEIN PSF3"/>
    <property type="match status" value="1"/>
</dbReference>
<dbReference type="eggNOG" id="KOG1106">
    <property type="taxonomic scope" value="Eukaryota"/>
</dbReference>
<comment type="function">
    <text evidence="6">The GINS complex plays an essential role in the initiation of DNA replication.</text>
</comment>
<keyword evidence="4 6" id="KW-0235">DNA replication</keyword>
<dbReference type="CDD" id="cd21693">
    <property type="entry name" value="GINS_B_Psf3"/>
    <property type="match status" value="1"/>
</dbReference>
<dbReference type="FunCoup" id="G7DZQ1">
    <property type="interactions" value="157"/>
</dbReference>
<comment type="subcellular location">
    <subcellularLocation>
        <location evidence="1 6">Nucleus</location>
    </subcellularLocation>
</comment>
<evidence type="ECO:0000256" key="1">
    <source>
        <dbReference type="ARBA" id="ARBA00004123"/>
    </source>
</evidence>
<dbReference type="SUPFAM" id="SSF158573">
    <property type="entry name" value="GINS helical bundle-like"/>
    <property type="match status" value="1"/>
</dbReference>
<dbReference type="EMBL" id="BABT02000074">
    <property type="protein sequence ID" value="GAA96061.1"/>
    <property type="molecule type" value="Genomic_DNA"/>
</dbReference>
<comment type="caution">
    <text evidence="9">The sequence shown here is derived from an EMBL/GenBank/DDBJ whole genome shotgun (WGS) entry which is preliminary data.</text>
</comment>
<feature type="domain" description="DNA replication complex GINS protein PSF3 N-terminal" evidence="8">
    <location>
        <begin position="11"/>
        <end position="58"/>
    </location>
</feature>
<dbReference type="CDD" id="cd11713">
    <property type="entry name" value="GINS_A_psf3"/>
    <property type="match status" value="1"/>
</dbReference>
<comment type="subunit">
    <text evidence="6">Component of the GINS complex.</text>
</comment>